<evidence type="ECO:0000259" key="2">
    <source>
        <dbReference type="Pfam" id="PF13472"/>
    </source>
</evidence>
<dbReference type="CDD" id="cd01823">
    <property type="entry name" value="SEST_like"/>
    <property type="match status" value="1"/>
</dbReference>
<feature type="domain" description="SGNH hydrolase-type esterase" evidence="2">
    <location>
        <begin position="128"/>
        <end position="371"/>
    </location>
</feature>
<feature type="signal peptide" evidence="1">
    <location>
        <begin position="1"/>
        <end position="21"/>
    </location>
</feature>
<dbReference type="InterPro" id="IPR036514">
    <property type="entry name" value="SGNH_hydro_sf"/>
</dbReference>
<dbReference type="Gene3D" id="3.40.50.1110">
    <property type="entry name" value="SGNH hydrolase"/>
    <property type="match status" value="1"/>
</dbReference>
<gene>
    <name evidence="3" type="ORF">CAEBREN_06414</name>
</gene>
<dbReference type="AlphaFoldDB" id="G0N3A6"/>
<protein>
    <recommendedName>
        <fullName evidence="2">SGNH hydrolase-type esterase domain-containing protein</fullName>
    </recommendedName>
</protein>
<dbReference type="Pfam" id="PF13472">
    <property type="entry name" value="Lipase_GDSL_2"/>
    <property type="match status" value="1"/>
</dbReference>
<dbReference type="PANTHER" id="PTHR37981">
    <property type="entry name" value="LIPASE 2"/>
    <property type="match status" value="1"/>
</dbReference>
<evidence type="ECO:0000256" key="1">
    <source>
        <dbReference type="SAM" id="SignalP"/>
    </source>
</evidence>
<reference evidence="4" key="1">
    <citation type="submission" date="2011-07" db="EMBL/GenBank/DDBJ databases">
        <authorList>
            <consortium name="Caenorhabditis brenneri Sequencing and Analysis Consortium"/>
            <person name="Wilson R.K."/>
        </authorList>
    </citation>
    <scope>NUCLEOTIDE SEQUENCE [LARGE SCALE GENOMIC DNA]</scope>
    <source>
        <strain evidence="4">PB2801</strain>
    </source>
</reference>
<name>G0N3A6_CAEBE</name>
<dbReference type="eggNOG" id="ENOG502S4BP">
    <property type="taxonomic scope" value="Eukaryota"/>
</dbReference>
<evidence type="ECO:0000313" key="4">
    <source>
        <dbReference type="Proteomes" id="UP000008068"/>
    </source>
</evidence>
<keyword evidence="4" id="KW-1185">Reference proteome</keyword>
<accession>G0N3A6</accession>
<keyword evidence="1" id="KW-0732">Signal</keyword>
<sequence length="386" mass="43974">MLAFLYFVQMLINLPKMLVLSWNNMIFLPQQSPLEPPLSFRISTLPITNNPQLWATPLDLLQKINISICHHKKSVDWWRLDDQNLAENKNCSQIFELSSKKSHLVTVKIDGDEYSEVVNVPKKFWLAAIGDSFSSGQGNPNIEKTDGKPAEWLNEPCHRSTKAFPYLVSQKIPYSSLTFLSCSGATVENGILSKNGQLDSLESLISASGAPPDALFLTIGGNDIGFTDVISLIQRDKNIDDRFDMRFFFVSHQIDRVAWKLKELKIQRVVVMDYYDITKNENGKVDASCGAFGQVSLSNLQLAERKILQRLNTLIRRKAKEHGWIMVDTRELFRTRGICSRDSLIRSKNESLLIQGNEYGSFHPNQEAHRLISEEVLKTFRRIQVV</sequence>
<dbReference type="SUPFAM" id="SSF52266">
    <property type="entry name" value="SGNH hydrolase"/>
    <property type="match status" value="1"/>
</dbReference>
<dbReference type="Proteomes" id="UP000008068">
    <property type="component" value="Unassembled WGS sequence"/>
</dbReference>
<dbReference type="OrthoDB" id="21678at2759"/>
<dbReference type="OMA" id="FHLINNW"/>
<dbReference type="FunFam" id="3.40.50.1110:FF:000088">
    <property type="entry name" value="Protein CBG20522"/>
    <property type="match status" value="1"/>
</dbReference>
<evidence type="ECO:0000313" key="3">
    <source>
        <dbReference type="EMBL" id="EGT51394.1"/>
    </source>
</evidence>
<dbReference type="InParanoid" id="G0N3A6"/>
<dbReference type="GO" id="GO:0016788">
    <property type="term" value="F:hydrolase activity, acting on ester bonds"/>
    <property type="evidence" value="ECO:0007669"/>
    <property type="project" value="InterPro"/>
</dbReference>
<dbReference type="HOGENOM" id="CLU_053031_0_0_1"/>
<organism evidence="4">
    <name type="scientific">Caenorhabditis brenneri</name>
    <name type="common">Nematode worm</name>
    <dbReference type="NCBI Taxonomy" id="135651"/>
    <lineage>
        <taxon>Eukaryota</taxon>
        <taxon>Metazoa</taxon>
        <taxon>Ecdysozoa</taxon>
        <taxon>Nematoda</taxon>
        <taxon>Chromadorea</taxon>
        <taxon>Rhabditida</taxon>
        <taxon>Rhabditina</taxon>
        <taxon>Rhabditomorpha</taxon>
        <taxon>Rhabditoidea</taxon>
        <taxon>Rhabditidae</taxon>
        <taxon>Peloderinae</taxon>
        <taxon>Caenorhabditis</taxon>
    </lineage>
</organism>
<dbReference type="GO" id="GO:0006629">
    <property type="term" value="P:lipid metabolic process"/>
    <property type="evidence" value="ECO:0007669"/>
    <property type="project" value="TreeGrafter"/>
</dbReference>
<dbReference type="InterPro" id="IPR037460">
    <property type="entry name" value="SEST-like"/>
</dbReference>
<feature type="chain" id="PRO_5003404403" description="SGNH hydrolase-type esterase domain-containing protein" evidence="1">
    <location>
        <begin position="22"/>
        <end position="386"/>
    </location>
</feature>
<dbReference type="InterPro" id="IPR013830">
    <property type="entry name" value="SGNH_hydro"/>
</dbReference>
<dbReference type="PANTHER" id="PTHR37981:SF1">
    <property type="entry name" value="SGNH HYDROLASE-TYPE ESTERASE DOMAIN-CONTAINING PROTEIN"/>
    <property type="match status" value="1"/>
</dbReference>
<dbReference type="EMBL" id="GL379833">
    <property type="protein sequence ID" value="EGT51394.1"/>
    <property type="molecule type" value="Genomic_DNA"/>
</dbReference>
<proteinExistence type="predicted"/>